<dbReference type="Proteomes" id="UP000005439">
    <property type="component" value="Chromosome"/>
</dbReference>
<dbReference type="EMBL" id="CP003179">
    <property type="protein sequence ID" value="AEW04333.1"/>
    <property type="molecule type" value="Genomic_DNA"/>
</dbReference>
<protein>
    <submittedName>
        <fullName evidence="2">Uncharacterized protein</fullName>
    </submittedName>
</protein>
<dbReference type="Pfam" id="PF14518">
    <property type="entry name" value="Haem_oxygenas_2"/>
    <property type="match status" value="1"/>
</dbReference>
<dbReference type="Gene3D" id="1.20.910.10">
    <property type="entry name" value="Heme oxygenase-like"/>
    <property type="match status" value="1"/>
</dbReference>
<keyword evidence="1" id="KW-0560">Oxidoreductase</keyword>
<sequence length="240" mass="27228">MTIQRYRDVERAMQEFVSLAFYPQPFFQELGQGLWSSEFLKYFAVQYGYYSAHFPRILGAAIAAMEPDDAWWIPLADNLWDEAGRGVPGQSHQQLYRTFLVSVAPEWGDPNARPPLGDAVRRTVQGSLALLRVVTPWEAMAAIGLGSEFFAADVMGTIAQGLKHPHYQGDRPVDTRFWDLHAAKDEPRHYALCRAQLQRLEDPAHLTQALAVGQRFAQLEALMYHGIYDEFHSRVAQFTG</sequence>
<name>G8TS07_SULAD</name>
<dbReference type="GO" id="GO:0016491">
    <property type="term" value="F:oxidoreductase activity"/>
    <property type="evidence" value="ECO:0007669"/>
    <property type="project" value="UniProtKB-KW"/>
</dbReference>
<organism evidence="2 3">
    <name type="scientific">Sulfobacillus acidophilus (strain ATCC 700253 / DSM 10332 / NAL)</name>
    <dbReference type="NCBI Taxonomy" id="679936"/>
    <lineage>
        <taxon>Bacteria</taxon>
        <taxon>Bacillati</taxon>
        <taxon>Bacillota</taxon>
        <taxon>Clostridia</taxon>
        <taxon>Eubacteriales</taxon>
        <taxon>Clostridiales Family XVII. Incertae Sedis</taxon>
        <taxon>Sulfobacillus</taxon>
    </lineage>
</organism>
<evidence type="ECO:0000313" key="3">
    <source>
        <dbReference type="Proteomes" id="UP000005439"/>
    </source>
</evidence>
<accession>G8TS07</accession>
<dbReference type="SUPFAM" id="SSF48613">
    <property type="entry name" value="Heme oxygenase-like"/>
    <property type="match status" value="1"/>
</dbReference>
<reference evidence="3" key="1">
    <citation type="submission" date="2011-12" db="EMBL/GenBank/DDBJ databases">
        <title>The complete genome of chromosome of Sulfobacillus acidophilus DSM 10332.</title>
        <authorList>
            <person name="Lucas S."/>
            <person name="Han J."/>
            <person name="Lapidus A."/>
            <person name="Bruce D."/>
            <person name="Goodwin L."/>
            <person name="Pitluck S."/>
            <person name="Peters L."/>
            <person name="Kyrpides N."/>
            <person name="Mavromatis K."/>
            <person name="Ivanova N."/>
            <person name="Mikhailova N."/>
            <person name="Chertkov O."/>
            <person name="Saunders E."/>
            <person name="Detter J.C."/>
            <person name="Tapia R."/>
            <person name="Han C."/>
            <person name="Land M."/>
            <person name="Hauser L."/>
            <person name="Markowitz V."/>
            <person name="Cheng J.-F."/>
            <person name="Hugenholtz P."/>
            <person name="Woyke T."/>
            <person name="Wu D."/>
            <person name="Pukall R."/>
            <person name="Gehrich-Schroeter G."/>
            <person name="Schneider S."/>
            <person name="Klenk H.-P."/>
            <person name="Eisen J.A."/>
        </authorList>
    </citation>
    <scope>NUCLEOTIDE SEQUENCE [LARGE SCALE GENOMIC DNA]</scope>
    <source>
        <strain evidence="3">ATCC 700253 / DSM 10332 / NAL</strain>
    </source>
</reference>
<dbReference type="KEGG" id="sap:Sulac_0830"/>
<reference evidence="2 3" key="2">
    <citation type="journal article" date="2012" name="Stand. Genomic Sci.">
        <title>Complete genome sequence of the moderately thermophilic mineral-sulfide-oxidizing firmicute Sulfobacillus acidophilus type strain (NAL(T)).</title>
        <authorList>
            <person name="Anderson I."/>
            <person name="Chertkov O."/>
            <person name="Chen A."/>
            <person name="Saunders E."/>
            <person name="Lapidus A."/>
            <person name="Nolan M."/>
            <person name="Lucas S."/>
            <person name="Hammon N."/>
            <person name="Deshpande S."/>
            <person name="Cheng J.F."/>
            <person name="Han C."/>
            <person name="Tapia R."/>
            <person name="Goodwin L.A."/>
            <person name="Pitluck S."/>
            <person name="Liolios K."/>
            <person name="Pagani I."/>
            <person name="Ivanova N."/>
            <person name="Mikhailova N."/>
            <person name="Pati A."/>
            <person name="Palaniappan K."/>
            <person name="Land M."/>
            <person name="Pan C."/>
            <person name="Rohde M."/>
            <person name="Pukall R."/>
            <person name="Goker M."/>
            <person name="Detter J.C."/>
            <person name="Woyke T."/>
            <person name="Bristow J."/>
            <person name="Eisen J.A."/>
            <person name="Markowitz V."/>
            <person name="Hugenholtz P."/>
            <person name="Kyrpides N.C."/>
            <person name="Klenk H.P."/>
            <person name="Mavromatis K."/>
        </authorList>
    </citation>
    <scope>NUCLEOTIDE SEQUENCE [LARGE SCALE GENOMIC DNA]</scope>
    <source>
        <strain evidence="3">ATCC 700253 / DSM 10332 / NAL</strain>
    </source>
</reference>
<dbReference type="InterPro" id="IPR039068">
    <property type="entry name" value="PqqC-like"/>
</dbReference>
<gene>
    <name evidence="2" type="ordered locus">Sulac_0830</name>
</gene>
<proteinExistence type="predicted"/>
<dbReference type="PANTHER" id="PTHR40279:SF3">
    <property type="entry name" value="4-AMINOBENZOATE SYNTHASE"/>
    <property type="match status" value="1"/>
</dbReference>
<dbReference type="HOGENOM" id="CLU_1149964_0_0_9"/>
<evidence type="ECO:0000313" key="2">
    <source>
        <dbReference type="EMBL" id="AEW04333.1"/>
    </source>
</evidence>
<dbReference type="AlphaFoldDB" id="G8TS07"/>
<evidence type="ECO:0000256" key="1">
    <source>
        <dbReference type="ARBA" id="ARBA00023002"/>
    </source>
</evidence>
<dbReference type="PATRIC" id="fig|679936.5.peg.881"/>
<keyword evidence="3" id="KW-1185">Reference proteome</keyword>
<dbReference type="SMART" id="SM01236">
    <property type="entry name" value="Haem_oxygenase_2"/>
    <property type="match status" value="1"/>
</dbReference>
<dbReference type="PANTHER" id="PTHR40279">
    <property type="entry name" value="PQQC-LIKE PROTEIN"/>
    <property type="match status" value="1"/>
</dbReference>
<dbReference type="STRING" id="679936.Sulac_0830"/>
<dbReference type="InterPro" id="IPR016084">
    <property type="entry name" value="Haem_Oase-like_multi-hlx"/>
</dbReference>